<accession>A0ACA9YES9</accession>
<name>A0ACA9YES9_9ASCO</name>
<sequence>MTDQTVVYMKNINYNTTEEELGAFFEGFKVKKIIIPTHTVVFGSNKRRPLGIAYVDFEDNDEAQKAAKSINGAKLKNRVVHAKLHVPFVPKTKNPGNDDPNSSGEKTKLSNDTFYIPYLDVGTTDEQLREFFKVYDPEQICIFTDKRKRHRFFNRGQSCSALVTVKSPKSLEEIKVELKDEKFNQKKLSIWPASNAKIERVVKYVQALSVEEQKNGGEDAPTEPIEISQTDKIGF</sequence>
<evidence type="ECO:0000313" key="1">
    <source>
        <dbReference type="EMBL" id="CAH6723582.1"/>
    </source>
</evidence>
<reference evidence="1" key="1">
    <citation type="submission" date="2022-06" db="EMBL/GenBank/DDBJ databases">
        <authorList>
            <person name="Legras J.-L."/>
            <person name="Devillers H."/>
            <person name="Grondin C."/>
        </authorList>
    </citation>
    <scope>NUCLEOTIDE SEQUENCE</scope>
    <source>
        <strain evidence="1">CLIB 1444</strain>
    </source>
</reference>
<keyword evidence="2" id="KW-1185">Reference proteome</keyword>
<protein>
    <submittedName>
        <fullName evidence="1">Regulator of rDNA transcription protein 5</fullName>
    </submittedName>
</protein>
<dbReference type="EMBL" id="CALSDN010000016">
    <property type="protein sequence ID" value="CAH6723582.1"/>
    <property type="molecule type" value="Genomic_DNA"/>
</dbReference>
<dbReference type="Proteomes" id="UP001152531">
    <property type="component" value="Unassembled WGS sequence"/>
</dbReference>
<evidence type="ECO:0000313" key="2">
    <source>
        <dbReference type="Proteomes" id="UP001152531"/>
    </source>
</evidence>
<proteinExistence type="predicted"/>
<organism evidence="1 2">
    <name type="scientific">[Candida] jaroonii</name>
    <dbReference type="NCBI Taxonomy" id="467808"/>
    <lineage>
        <taxon>Eukaryota</taxon>
        <taxon>Fungi</taxon>
        <taxon>Dikarya</taxon>
        <taxon>Ascomycota</taxon>
        <taxon>Saccharomycotina</taxon>
        <taxon>Pichiomycetes</taxon>
        <taxon>Debaryomycetaceae</taxon>
        <taxon>Yamadazyma</taxon>
    </lineage>
</organism>
<comment type="caution">
    <text evidence="1">The sequence shown here is derived from an EMBL/GenBank/DDBJ whole genome shotgun (WGS) entry which is preliminary data.</text>
</comment>
<gene>
    <name evidence="1" type="ORF">CLIB1444_16S02080</name>
</gene>